<evidence type="ECO:0000313" key="2">
    <source>
        <dbReference type="Proteomes" id="UP000727962"/>
    </source>
</evidence>
<dbReference type="Proteomes" id="UP000727962">
    <property type="component" value="Unassembled WGS sequence"/>
</dbReference>
<dbReference type="PROSITE" id="PS51257">
    <property type="entry name" value="PROKAR_LIPOPROTEIN"/>
    <property type="match status" value="1"/>
</dbReference>
<gene>
    <name evidence="1" type="ORF">HYR64_01910</name>
</gene>
<dbReference type="EMBL" id="JACOSL010000013">
    <property type="protein sequence ID" value="MBI1755846.1"/>
    <property type="molecule type" value="Genomic_DNA"/>
</dbReference>
<organism evidence="1 2">
    <name type="scientific">Fimbriimonas ginsengisoli</name>
    <dbReference type="NCBI Taxonomy" id="1005039"/>
    <lineage>
        <taxon>Bacteria</taxon>
        <taxon>Bacillati</taxon>
        <taxon>Armatimonadota</taxon>
        <taxon>Fimbriimonadia</taxon>
        <taxon>Fimbriimonadales</taxon>
        <taxon>Fimbriimonadaceae</taxon>
        <taxon>Fimbriimonas</taxon>
    </lineage>
</organism>
<name>A0A931LZ32_FIMGI</name>
<accession>A0A931LZ32</accession>
<protein>
    <submittedName>
        <fullName evidence="1">Uncharacterized protein</fullName>
    </submittedName>
</protein>
<proteinExistence type="predicted"/>
<comment type="caution">
    <text evidence="1">The sequence shown here is derived from an EMBL/GenBank/DDBJ whole genome shotgun (WGS) entry which is preliminary data.</text>
</comment>
<dbReference type="AlphaFoldDB" id="A0A931LZ32"/>
<sequence>MNAPDRWGILLALAVGVLGCGDGAETQESSSGEKAVMFQQPRRVPDVIQRSKLSLIHLNQKLYLGDEQDRLYRVFAPPPGAYDVGEAPYGWPELGFRSIGWEKGTEGFGALLVHERVGLAMFSMERTDERAFQARASEYAIDLAKLPTTIDGRWAKYRFWHEDGQTFMLCFTQTPRLGGRLTEAVGDDALMEGLRMGEELARQDAAAAESELMARSSGRR</sequence>
<reference evidence="1" key="1">
    <citation type="submission" date="2020-07" db="EMBL/GenBank/DDBJ databases">
        <title>Huge and variable diversity of episymbiotic CPR bacteria and DPANN archaea in groundwater ecosystems.</title>
        <authorList>
            <person name="He C.Y."/>
            <person name="Keren R."/>
            <person name="Whittaker M."/>
            <person name="Farag I.F."/>
            <person name="Doudna J."/>
            <person name="Cate J.H.D."/>
            <person name="Banfield J.F."/>
        </authorList>
    </citation>
    <scope>NUCLEOTIDE SEQUENCE</scope>
    <source>
        <strain evidence="1">NC_groundwater_17_Pr7_B-0.1um_64_12</strain>
    </source>
</reference>
<evidence type="ECO:0000313" key="1">
    <source>
        <dbReference type="EMBL" id="MBI1755846.1"/>
    </source>
</evidence>